<dbReference type="EMBL" id="CP144690">
    <property type="protein sequence ID" value="WVY91747.1"/>
    <property type="molecule type" value="Genomic_DNA"/>
</dbReference>
<name>A0AAQ3MIH6_VIGMU</name>
<protein>
    <submittedName>
        <fullName evidence="2">Uncharacterized protein</fullName>
    </submittedName>
</protein>
<proteinExistence type="predicted"/>
<feature type="compositionally biased region" description="Polar residues" evidence="1">
    <location>
        <begin position="18"/>
        <end position="28"/>
    </location>
</feature>
<evidence type="ECO:0000313" key="3">
    <source>
        <dbReference type="Proteomes" id="UP001374535"/>
    </source>
</evidence>
<evidence type="ECO:0000256" key="1">
    <source>
        <dbReference type="SAM" id="MobiDB-lite"/>
    </source>
</evidence>
<reference evidence="2 3" key="1">
    <citation type="journal article" date="2023" name="Life. Sci Alliance">
        <title>Evolutionary insights into 3D genome organization and epigenetic landscape of Vigna mungo.</title>
        <authorList>
            <person name="Junaid A."/>
            <person name="Singh B."/>
            <person name="Bhatia S."/>
        </authorList>
    </citation>
    <scope>NUCLEOTIDE SEQUENCE [LARGE SCALE GENOMIC DNA]</scope>
    <source>
        <strain evidence="2">Urdbean</strain>
    </source>
</reference>
<dbReference type="AlphaFoldDB" id="A0AAQ3MIH6"/>
<sequence>MSSSNRGPDKNKGKQIVVSRNPNPSSGWINDDDSRNKFLMNPDLVEVLYQNLKFVNDGTRTRVKGVDIEIDDFIWILFTRLEAKGELSHLSNSEFNVHLKKSDMYSSWRRSPEVVSIKGQYRHEGLKKE</sequence>
<organism evidence="2 3">
    <name type="scientific">Vigna mungo</name>
    <name type="common">Black gram</name>
    <name type="synonym">Phaseolus mungo</name>
    <dbReference type="NCBI Taxonomy" id="3915"/>
    <lineage>
        <taxon>Eukaryota</taxon>
        <taxon>Viridiplantae</taxon>
        <taxon>Streptophyta</taxon>
        <taxon>Embryophyta</taxon>
        <taxon>Tracheophyta</taxon>
        <taxon>Spermatophyta</taxon>
        <taxon>Magnoliopsida</taxon>
        <taxon>eudicotyledons</taxon>
        <taxon>Gunneridae</taxon>
        <taxon>Pentapetalae</taxon>
        <taxon>rosids</taxon>
        <taxon>fabids</taxon>
        <taxon>Fabales</taxon>
        <taxon>Fabaceae</taxon>
        <taxon>Papilionoideae</taxon>
        <taxon>50 kb inversion clade</taxon>
        <taxon>NPAAA clade</taxon>
        <taxon>indigoferoid/millettioid clade</taxon>
        <taxon>Phaseoleae</taxon>
        <taxon>Vigna</taxon>
    </lineage>
</organism>
<evidence type="ECO:0000313" key="2">
    <source>
        <dbReference type="EMBL" id="WVY91747.1"/>
    </source>
</evidence>
<keyword evidence="3" id="KW-1185">Reference proteome</keyword>
<gene>
    <name evidence="2" type="ORF">V8G54_037261</name>
</gene>
<dbReference type="Proteomes" id="UP001374535">
    <property type="component" value="Chromosome 11"/>
</dbReference>
<feature type="region of interest" description="Disordered" evidence="1">
    <location>
        <begin position="1"/>
        <end position="32"/>
    </location>
</feature>
<accession>A0AAQ3MIH6</accession>